<feature type="domain" description="HTH myb-type" evidence="3">
    <location>
        <begin position="76"/>
        <end position="123"/>
    </location>
</feature>
<feature type="domain" description="Myb-like" evidence="2">
    <location>
        <begin position="69"/>
        <end position="119"/>
    </location>
</feature>
<evidence type="ECO:0000259" key="2">
    <source>
        <dbReference type="PROSITE" id="PS50090"/>
    </source>
</evidence>
<dbReference type="SUPFAM" id="SSF46689">
    <property type="entry name" value="Homeodomain-like"/>
    <property type="match status" value="1"/>
</dbReference>
<evidence type="ECO:0000256" key="1">
    <source>
        <dbReference type="SAM" id="MobiDB-lite"/>
    </source>
</evidence>
<reference evidence="4 5" key="1">
    <citation type="submission" date="2024-04" db="EMBL/GenBank/DDBJ databases">
        <title>Tritrichomonas musculus Genome.</title>
        <authorList>
            <person name="Alves-Ferreira E."/>
            <person name="Grigg M."/>
            <person name="Lorenzi H."/>
            <person name="Galac M."/>
        </authorList>
    </citation>
    <scope>NUCLEOTIDE SEQUENCE [LARGE SCALE GENOMIC DNA]</scope>
    <source>
        <strain evidence="4 5">EAF2021</strain>
    </source>
</reference>
<evidence type="ECO:0008006" key="6">
    <source>
        <dbReference type="Google" id="ProtNLM"/>
    </source>
</evidence>
<dbReference type="EMBL" id="JAPFFF010000006">
    <property type="protein sequence ID" value="KAK8888085.1"/>
    <property type="molecule type" value="Genomic_DNA"/>
</dbReference>
<organism evidence="4 5">
    <name type="scientific">Tritrichomonas musculus</name>
    <dbReference type="NCBI Taxonomy" id="1915356"/>
    <lineage>
        <taxon>Eukaryota</taxon>
        <taxon>Metamonada</taxon>
        <taxon>Parabasalia</taxon>
        <taxon>Tritrichomonadida</taxon>
        <taxon>Tritrichomonadidae</taxon>
        <taxon>Tritrichomonas</taxon>
    </lineage>
</organism>
<protein>
    <recommendedName>
        <fullName evidence="6">Myb-like DNA-binding domain containing protein</fullName>
    </recommendedName>
</protein>
<dbReference type="CDD" id="cd00167">
    <property type="entry name" value="SANT"/>
    <property type="match status" value="2"/>
</dbReference>
<dbReference type="PROSITE" id="PS50090">
    <property type="entry name" value="MYB_LIKE"/>
    <property type="match status" value="2"/>
</dbReference>
<dbReference type="PANTHER" id="PTHR45614:SF253">
    <property type="entry name" value="CHROMOSOME UNDETERMINED SCAFFOLD_38, WHOLE GENOME SHOTGUN SEQUENCE"/>
    <property type="match status" value="1"/>
</dbReference>
<evidence type="ECO:0000313" key="4">
    <source>
        <dbReference type="EMBL" id="KAK8888085.1"/>
    </source>
</evidence>
<dbReference type="InterPro" id="IPR001005">
    <property type="entry name" value="SANT/Myb"/>
</dbReference>
<name>A0ABR2KAF2_9EUKA</name>
<dbReference type="PANTHER" id="PTHR45614">
    <property type="entry name" value="MYB PROTEIN-RELATED"/>
    <property type="match status" value="1"/>
</dbReference>
<sequence>MRRSKGYRTSELLSRAQNCRRRVFTISEDKTIIKYVSSSKFNNNWDAVAKLLPWRSARQCRDRWTYYLSPSNNLEPFSPEEDQLIVQKVNELGKKWANISKFFTGRSDNSIKNRWYSKLKSKCDVDEDGVYSLDPTKVIDAPERVRGHPAKQKKQDVENFEKNGDNEQHEIDSGKNEERNEAVPEEKSFSSMNSSPTEHIPSEEVESKAIPTFSTVESIFNPSIELQVYQDACSLLNDEPQQFQKQGSQSQNSIDFWDGEVIEWPLDIFNSGSNSEFGFF</sequence>
<dbReference type="PROSITE" id="PS51294">
    <property type="entry name" value="HTH_MYB"/>
    <property type="match status" value="2"/>
</dbReference>
<dbReference type="SMART" id="SM00717">
    <property type="entry name" value="SANT"/>
    <property type="match status" value="2"/>
</dbReference>
<evidence type="ECO:0000313" key="5">
    <source>
        <dbReference type="Proteomes" id="UP001470230"/>
    </source>
</evidence>
<keyword evidence="5" id="KW-1185">Reference proteome</keyword>
<comment type="caution">
    <text evidence="4">The sequence shown here is derived from an EMBL/GenBank/DDBJ whole genome shotgun (WGS) entry which is preliminary data.</text>
</comment>
<feature type="compositionally biased region" description="Basic and acidic residues" evidence="1">
    <location>
        <begin position="153"/>
        <end position="188"/>
    </location>
</feature>
<gene>
    <name evidence="4" type="ORF">M9Y10_039145</name>
</gene>
<proteinExistence type="predicted"/>
<dbReference type="Gene3D" id="1.10.10.60">
    <property type="entry name" value="Homeodomain-like"/>
    <property type="match status" value="2"/>
</dbReference>
<dbReference type="InterPro" id="IPR009057">
    <property type="entry name" value="Homeodomain-like_sf"/>
</dbReference>
<feature type="domain" description="HTH myb-type" evidence="3">
    <location>
        <begin position="16"/>
        <end position="72"/>
    </location>
</feature>
<evidence type="ECO:0000259" key="3">
    <source>
        <dbReference type="PROSITE" id="PS51294"/>
    </source>
</evidence>
<accession>A0ABR2KAF2</accession>
<dbReference type="InterPro" id="IPR050560">
    <property type="entry name" value="MYB_TF"/>
</dbReference>
<feature type="region of interest" description="Disordered" evidence="1">
    <location>
        <begin position="140"/>
        <end position="206"/>
    </location>
</feature>
<dbReference type="Pfam" id="PF00249">
    <property type="entry name" value="Myb_DNA-binding"/>
    <property type="match status" value="2"/>
</dbReference>
<feature type="domain" description="Myb-like" evidence="2">
    <location>
        <begin position="16"/>
        <end position="68"/>
    </location>
</feature>
<dbReference type="InterPro" id="IPR017930">
    <property type="entry name" value="Myb_dom"/>
</dbReference>
<dbReference type="Proteomes" id="UP001470230">
    <property type="component" value="Unassembled WGS sequence"/>
</dbReference>